<organism evidence="7">
    <name type="scientific">Neodiprion lecontei</name>
    <name type="common">Redheaded pine sawfly</name>
    <dbReference type="NCBI Taxonomy" id="441921"/>
    <lineage>
        <taxon>Eukaryota</taxon>
        <taxon>Metazoa</taxon>
        <taxon>Ecdysozoa</taxon>
        <taxon>Arthropoda</taxon>
        <taxon>Hexapoda</taxon>
        <taxon>Insecta</taxon>
        <taxon>Pterygota</taxon>
        <taxon>Neoptera</taxon>
        <taxon>Endopterygota</taxon>
        <taxon>Hymenoptera</taxon>
        <taxon>Tenthredinoidea</taxon>
        <taxon>Diprionidae</taxon>
        <taxon>Diprioninae</taxon>
        <taxon>Neodiprion</taxon>
    </lineage>
</organism>
<feature type="domain" description="Non-canonical purine NTP phosphatase/PRRC1" evidence="5">
    <location>
        <begin position="191"/>
        <end position="305"/>
    </location>
</feature>
<dbReference type="Gene3D" id="3.90.950.10">
    <property type="match status" value="1"/>
</dbReference>
<feature type="region of interest" description="Disordered" evidence="4">
    <location>
        <begin position="1"/>
        <end position="36"/>
    </location>
</feature>
<evidence type="ECO:0000256" key="2">
    <source>
        <dbReference type="ARBA" id="ARBA00010298"/>
    </source>
</evidence>
<feature type="region of interest" description="Disordered" evidence="4">
    <location>
        <begin position="76"/>
        <end position="105"/>
    </location>
</feature>
<dbReference type="Pfam" id="PF01931">
    <property type="entry name" value="NTPase_I-T"/>
    <property type="match status" value="1"/>
</dbReference>
<keyword evidence="6" id="KW-1185">Reference proteome</keyword>
<protein>
    <submittedName>
        <fullName evidence="7">Protein PRRC1 isoform X1</fullName>
    </submittedName>
</protein>
<feature type="compositionally biased region" description="Low complexity" evidence="4">
    <location>
        <begin position="78"/>
        <end position="90"/>
    </location>
</feature>
<dbReference type="GO" id="GO:0005794">
    <property type="term" value="C:Golgi apparatus"/>
    <property type="evidence" value="ECO:0007669"/>
    <property type="project" value="UniProtKB-SubCell"/>
</dbReference>
<dbReference type="OrthoDB" id="4968544at2759"/>
<keyword evidence="3" id="KW-0333">Golgi apparatus</keyword>
<dbReference type="GeneID" id="107217081"/>
<accession>A0A6J0B700</accession>
<evidence type="ECO:0000256" key="1">
    <source>
        <dbReference type="ARBA" id="ARBA00004555"/>
    </source>
</evidence>
<dbReference type="InterPro" id="IPR029001">
    <property type="entry name" value="ITPase-like_fam"/>
</dbReference>
<dbReference type="RefSeq" id="XP_015509936.1">
    <property type="nucleotide sequence ID" value="XM_015654450.2"/>
</dbReference>
<evidence type="ECO:0000259" key="5">
    <source>
        <dbReference type="Pfam" id="PF01931"/>
    </source>
</evidence>
<dbReference type="AlphaFoldDB" id="A0A6J0B700"/>
<evidence type="ECO:0000256" key="4">
    <source>
        <dbReference type="SAM" id="MobiDB-lite"/>
    </source>
</evidence>
<dbReference type="PANTHER" id="PTHR23276">
    <property type="entry name" value="PROTEIN PRRC1"/>
    <property type="match status" value="1"/>
</dbReference>
<dbReference type="InterPro" id="IPR026534">
    <property type="entry name" value="PRRC1"/>
</dbReference>
<dbReference type="InParanoid" id="A0A6J0B700"/>
<comment type="subcellular location">
    <subcellularLocation>
        <location evidence="1">Golgi apparatus</location>
    </subcellularLocation>
</comment>
<dbReference type="SUPFAM" id="SSF52972">
    <property type="entry name" value="ITPase-like"/>
    <property type="match status" value="1"/>
</dbReference>
<dbReference type="Proteomes" id="UP000829291">
    <property type="component" value="Chromosome 1"/>
</dbReference>
<comment type="similarity">
    <text evidence="2">Belongs to the PRRC1 family.</text>
</comment>
<feature type="compositionally biased region" description="Polar residues" evidence="4">
    <location>
        <begin position="91"/>
        <end position="102"/>
    </location>
</feature>
<dbReference type="PANTHER" id="PTHR23276:SF2">
    <property type="entry name" value="PROTEIN PRRC1"/>
    <property type="match status" value="1"/>
</dbReference>
<evidence type="ECO:0000313" key="7">
    <source>
        <dbReference type="RefSeq" id="XP_015509936.1"/>
    </source>
</evidence>
<gene>
    <name evidence="7" type="primary">LOC107217081</name>
</gene>
<dbReference type="KEGG" id="nlo:107217081"/>
<proteinExistence type="inferred from homology"/>
<name>A0A6J0B700_NEOLC</name>
<reference evidence="7" key="1">
    <citation type="submission" date="2025-08" db="UniProtKB">
        <authorList>
            <consortium name="RefSeq"/>
        </authorList>
    </citation>
    <scope>IDENTIFICATION</scope>
    <source>
        <tissue evidence="7">Thorax and Abdomen</tissue>
    </source>
</reference>
<sequence length="388" mass="41292">MAEESNGESTFEFVEKKTDEMSISGETAKTDSSSSISSSASLLAPLGLSSSSGNLLSNVSPPSALPSFVSSSVKLMPDSSGTSTGGNNDSINKQPQSQSGITVKQPHQETYYSASFSPAIPSNESTEIPQATQSQDFNLFSWVKENVAASKVVKKVTETAKSSVNYMLTTLDPQMQQFMYPYDEIEVVVASDKDIKVGPIQDAFESVFGQVKVSGVAADCSKVAVQPVGFAAGIRGAEERINVARSNPSVGSDVPVVAIENFLLEVSQGQWYDLGVIVLSDPKNNVNLQTFTQMTPVPSHIVASAQQATPPDYPFRSSGLAVTIGSLIADNLQVHHNEWHHSLSGVSRRDIIQLAAQSLVGIYVKAVPRTEKSSSGSLQSLPAHPTFT</sequence>
<dbReference type="InterPro" id="IPR026533">
    <property type="entry name" value="NTPase/PRRC1"/>
</dbReference>
<dbReference type="GO" id="GO:0034237">
    <property type="term" value="F:protein kinase A regulatory subunit binding"/>
    <property type="evidence" value="ECO:0007669"/>
    <property type="project" value="TreeGrafter"/>
</dbReference>
<evidence type="ECO:0000313" key="6">
    <source>
        <dbReference type="Proteomes" id="UP000829291"/>
    </source>
</evidence>
<evidence type="ECO:0000256" key="3">
    <source>
        <dbReference type="ARBA" id="ARBA00023034"/>
    </source>
</evidence>